<evidence type="ECO:0000256" key="4">
    <source>
        <dbReference type="ARBA" id="ARBA00023212"/>
    </source>
</evidence>
<dbReference type="Pfam" id="PF07162">
    <property type="entry name" value="B9-C2"/>
    <property type="match status" value="1"/>
</dbReference>
<evidence type="ECO:0000256" key="3">
    <source>
        <dbReference type="ARBA" id="ARBA00022794"/>
    </source>
</evidence>
<keyword evidence="5" id="KW-0966">Cell projection</keyword>
<sequence>MATRFRKDDKSKDRKNTEAEVHMIGELDVGWGFDIEDGEGLFVEFSIQHGQSWLALSRMAESCQQTQTAFADESNVHVWNQPLDFHWVTDSLTTWPRLRLQVWKLDRNGRLDVVSYGTVSLPCTAGHHELTVSTWTPRGLRNEELYAAFCGSRPQLMQLELIDKGAKERHFFPTSSSGKISLTVDVVLRNFAYHQIEHRPFVEDRSGKANAVGPGIAGLRGSMTGLGKSIGLN</sequence>
<dbReference type="EMBL" id="CDMZ01000215">
    <property type="protein sequence ID" value="CEM09314.1"/>
    <property type="molecule type" value="Genomic_DNA"/>
</dbReference>
<dbReference type="InterPro" id="IPR010796">
    <property type="entry name" value="C2_B9-type_dom"/>
</dbReference>
<evidence type="ECO:0000256" key="5">
    <source>
        <dbReference type="ARBA" id="ARBA00023273"/>
    </source>
</evidence>
<dbReference type="VEuPathDB" id="CryptoDB:Cvel_15860"/>
<reference evidence="7" key="1">
    <citation type="submission" date="2014-11" db="EMBL/GenBank/DDBJ databases">
        <authorList>
            <person name="Otto D Thomas"/>
            <person name="Naeem Raeece"/>
        </authorList>
    </citation>
    <scope>NUCLEOTIDE SEQUENCE</scope>
</reference>
<dbReference type="GO" id="GO:0060271">
    <property type="term" value="P:cilium assembly"/>
    <property type="evidence" value="ECO:0007669"/>
    <property type="project" value="TreeGrafter"/>
</dbReference>
<dbReference type="GO" id="GO:0036038">
    <property type="term" value="C:MKS complex"/>
    <property type="evidence" value="ECO:0007669"/>
    <property type="project" value="TreeGrafter"/>
</dbReference>
<name>A0A0G4FAD5_9ALVE</name>
<keyword evidence="4" id="KW-0206">Cytoskeleton</keyword>
<dbReference type="AlphaFoldDB" id="A0A0G4FAD5"/>
<organism evidence="7">
    <name type="scientific">Chromera velia CCMP2878</name>
    <dbReference type="NCBI Taxonomy" id="1169474"/>
    <lineage>
        <taxon>Eukaryota</taxon>
        <taxon>Sar</taxon>
        <taxon>Alveolata</taxon>
        <taxon>Colpodellida</taxon>
        <taxon>Chromeraceae</taxon>
        <taxon>Chromera</taxon>
    </lineage>
</organism>
<dbReference type="PhylomeDB" id="A0A0G4FAD5"/>
<keyword evidence="2" id="KW-0963">Cytoplasm</keyword>
<dbReference type="PANTHER" id="PTHR12968">
    <property type="entry name" value="B9 DOMAIN-CONTAINING"/>
    <property type="match status" value="1"/>
</dbReference>
<gene>
    <name evidence="7" type="ORF">Cvel_15860</name>
</gene>
<dbReference type="SUPFAM" id="SSF49562">
    <property type="entry name" value="C2 domain (Calcium/lipid-binding domain, CaLB)"/>
    <property type="match status" value="1"/>
</dbReference>
<dbReference type="PANTHER" id="PTHR12968:SF2">
    <property type="entry name" value="B9 DOMAIN-CONTAINING PROTEIN 2"/>
    <property type="match status" value="1"/>
</dbReference>
<protein>
    <recommendedName>
        <fullName evidence="6">B9 domain-containing protein 2</fullName>
    </recommendedName>
</protein>
<evidence type="ECO:0000256" key="6">
    <source>
        <dbReference type="ARBA" id="ARBA00039272"/>
    </source>
</evidence>
<dbReference type="PROSITE" id="PS51381">
    <property type="entry name" value="C2_B9"/>
    <property type="match status" value="1"/>
</dbReference>
<evidence type="ECO:0000256" key="2">
    <source>
        <dbReference type="ARBA" id="ARBA00022490"/>
    </source>
</evidence>
<evidence type="ECO:0000313" key="7">
    <source>
        <dbReference type="EMBL" id="CEM09314.1"/>
    </source>
</evidence>
<proteinExistence type="predicted"/>
<evidence type="ECO:0000256" key="1">
    <source>
        <dbReference type="ARBA" id="ARBA00004120"/>
    </source>
</evidence>
<accession>A0A0G4FAD5</accession>
<comment type="subcellular location">
    <subcellularLocation>
        <location evidence="1">Cytoplasm</location>
        <location evidence="1">Cytoskeleton</location>
        <location evidence="1">Cilium basal body</location>
    </subcellularLocation>
</comment>
<dbReference type="InterPro" id="IPR035892">
    <property type="entry name" value="C2_domain_sf"/>
</dbReference>
<keyword evidence="3" id="KW-0970">Cilium biogenesis/degradation</keyword>